<keyword evidence="1" id="KW-0472">Membrane</keyword>
<accession>A0A177AVL6</accession>
<evidence type="ECO:0000313" key="3">
    <source>
        <dbReference type="Proteomes" id="UP000078046"/>
    </source>
</evidence>
<keyword evidence="1" id="KW-1133">Transmembrane helix</keyword>
<sequence length="105" mass="11985">MNYSISTAINATDGVDYQFHFRKILKSNSFIIVAVLAILCILLLMIYSIIYYTRIDPLSTHVKNHQKNAYYHPNSIQYTTIGANQPSPATSNQNHALYSHPIFLH</sequence>
<feature type="transmembrane region" description="Helical" evidence="1">
    <location>
        <begin position="30"/>
        <end position="52"/>
    </location>
</feature>
<evidence type="ECO:0000313" key="2">
    <source>
        <dbReference type="EMBL" id="OAF66057.1"/>
    </source>
</evidence>
<proteinExistence type="predicted"/>
<dbReference type="AlphaFoldDB" id="A0A177AVL6"/>
<keyword evidence="3" id="KW-1185">Reference proteome</keyword>
<organism evidence="2 3">
    <name type="scientific">Intoshia linei</name>
    <dbReference type="NCBI Taxonomy" id="1819745"/>
    <lineage>
        <taxon>Eukaryota</taxon>
        <taxon>Metazoa</taxon>
        <taxon>Spiralia</taxon>
        <taxon>Lophotrochozoa</taxon>
        <taxon>Mesozoa</taxon>
        <taxon>Orthonectida</taxon>
        <taxon>Rhopaluridae</taxon>
        <taxon>Intoshia</taxon>
    </lineage>
</organism>
<dbReference type="EMBL" id="LWCA01001051">
    <property type="protein sequence ID" value="OAF66057.1"/>
    <property type="molecule type" value="Genomic_DNA"/>
</dbReference>
<gene>
    <name evidence="2" type="ORF">A3Q56_06219</name>
</gene>
<comment type="caution">
    <text evidence="2">The sequence shown here is derived from an EMBL/GenBank/DDBJ whole genome shotgun (WGS) entry which is preliminary data.</text>
</comment>
<keyword evidence="1" id="KW-0812">Transmembrane</keyword>
<reference evidence="2 3" key="1">
    <citation type="submission" date="2016-04" db="EMBL/GenBank/DDBJ databases">
        <title>The genome of Intoshia linei affirms orthonectids as highly simplified spiralians.</title>
        <authorList>
            <person name="Mikhailov K.V."/>
            <person name="Slusarev G.S."/>
            <person name="Nikitin M.A."/>
            <person name="Logacheva M.D."/>
            <person name="Penin A."/>
            <person name="Aleoshin V."/>
            <person name="Panchin Y.V."/>
        </authorList>
    </citation>
    <scope>NUCLEOTIDE SEQUENCE [LARGE SCALE GENOMIC DNA]</scope>
    <source>
        <strain evidence="2">Intl2013</strain>
        <tissue evidence="2">Whole animal</tissue>
    </source>
</reference>
<dbReference type="Proteomes" id="UP000078046">
    <property type="component" value="Unassembled WGS sequence"/>
</dbReference>
<name>A0A177AVL6_9BILA</name>
<evidence type="ECO:0000256" key="1">
    <source>
        <dbReference type="SAM" id="Phobius"/>
    </source>
</evidence>
<protein>
    <submittedName>
        <fullName evidence="2">Uncharacterized protein</fullName>
    </submittedName>
</protein>